<evidence type="ECO:0000313" key="3">
    <source>
        <dbReference type="Proteomes" id="UP001150217"/>
    </source>
</evidence>
<evidence type="ECO:0000313" key="2">
    <source>
        <dbReference type="EMBL" id="KAJ4494335.1"/>
    </source>
</evidence>
<evidence type="ECO:0008006" key="4">
    <source>
        <dbReference type="Google" id="ProtNLM"/>
    </source>
</evidence>
<accession>A0ABQ8VHB7</accession>
<comment type="caution">
    <text evidence="2">The sequence shown here is derived from an EMBL/GenBank/DDBJ whole genome shotgun (WGS) entry which is preliminary data.</text>
</comment>
<proteinExistence type="predicted"/>
<name>A0ABQ8VHB7_9AGAR</name>
<keyword evidence="3" id="KW-1185">Reference proteome</keyword>
<organism evidence="2 3">
    <name type="scientific">Lentinula lateritia</name>
    <dbReference type="NCBI Taxonomy" id="40482"/>
    <lineage>
        <taxon>Eukaryota</taxon>
        <taxon>Fungi</taxon>
        <taxon>Dikarya</taxon>
        <taxon>Basidiomycota</taxon>
        <taxon>Agaricomycotina</taxon>
        <taxon>Agaricomycetes</taxon>
        <taxon>Agaricomycetidae</taxon>
        <taxon>Agaricales</taxon>
        <taxon>Marasmiineae</taxon>
        <taxon>Omphalotaceae</taxon>
        <taxon>Lentinula</taxon>
    </lineage>
</organism>
<dbReference type="SUPFAM" id="SSF56112">
    <property type="entry name" value="Protein kinase-like (PK-like)"/>
    <property type="match status" value="1"/>
</dbReference>
<evidence type="ECO:0000256" key="1">
    <source>
        <dbReference type="SAM" id="MobiDB-lite"/>
    </source>
</evidence>
<gene>
    <name evidence="2" type="ORF">C8R41DRAFT_919302</name>
</gene>
<feature type="region of interest" description="Disordered" evidence="1">
    <location>
        <begin position="471"/>
        <end position="498"/>
    </location>
</feature>
<dbReference type="Proteomes" id="UP001150217">
    <property type="component" value="Unassembled WGS sequence"/>
</dbReference>
<dbReference type="InterPro" id="IPR011009">
    <property type="entry name" value="Kinase-like_dom_sf"/>
</dbReference>
<protein>
    <recommendedName>
        <fullName evidence="4">Protein kinase domain-containing protein</fullName>
    </recommendedName>
</protein>
<sequence>MQTNNCLAKFTLDPDSNFFKQLQELLLPEIKVSSQSPSYLPAPGTFPSSKCLDLQHVIDSALRSHTTLDLEPARSPSPVPVPENNADIIESSNLFRQLYTPSGKWEWMVGHDIEDESCTFLSALCAQHTTREVESSIGVSHISVNRESTWTVRFFDDIELKPSLFRWETVHCDNSFYSELALYKKQLRSLQGRCVPHVIGIFTGPGAINVAMEPPHSSFWIEASIDMPLSLKERCVDAIAQIHSCGVFHGDIDLQHILIGGDARVTVIDYQKSSAIEPNEKLFLLPATEADLRREMRKVKMKLDFPGARACEKDRRERCLKRNKHNAAEIRKSNLTPSYIPQLEEVPEDDALNPPILDMQEWQDWVAAPSLPRLFIVPGQSLQQRKGAYEAFVKSLESLQTSAGFYSGDFDNKPNNGSPSSLHEQVAQTGLREVNLPLTELVESSYRPPSAQSRPLGASYSMILGTERKQGTRNAIDAPPRALDPFHSKPNQAPHPSPSAISARLALLRNLAESPVQAPDDLLPSLARQLLNTEMTRVQRSWLTRKRTASSDIQDSERPIKRTRLDDEVSKSGVSFTVATTGPSLTSAFVPSPAGWDTVNPETSPSSSESSSFLVSESDRLGLGTYDWLTNLRYPCLPPSQRKHETWTRVAMQNLGNCALQELPHPDLIQLYPHHPRWAEPDVQVFLGRLHKVEKGLARAALQNPDRRITGPRHPRSLGNLKRTLSEIQHDLEQSSADTLIRGQAPSRHEMNDAHDAAECAVLGPSDTDIAKVKRPNDLSSPYDAPLDYDGLPRKVRFASPTSIAESENTKTPHGCSQPWYQRPFSLLTQVFNWV</sequence>
<dbReference type="Gene3D" id="1.10.510.10">
    <property type="entry name" value="Transferase(Phosphotransferase) domain 1"/>
    <property type="match status" value="1"/>
</dbReference>
<reference evidence="2" key="1">
    <citation type="submission" date="2022-08" db="EMBL/GenBank/DDBJ databases">
        <title>A Global Phylogenomic Analysis of the Shiitake Genus Lentinula.</title>
        <authorList>
            <consortium name="DOE Joint Genome Institute"/>
            <person name="Sierra-Patev S."/>
            <person name="Min B."/>
            <person name="Naranjo-Ortiz M."/>
            <person name="Looney B."/>
            <person name="Konkel Z."/>
            <person name="Slot J.C."/>
            <person name="Sakamoto Y."/>
            <person name="Steenwyk J.L."/>
            <person name="Rokas A."/>
            <person name="Carro J."/>
            <person name="Camarero S."/>
            <person name="Ferreira P."/>
            <person name="Molpeceres G."/>
            <person name="Ruiz-Duenas F.J."/>
            <person name="Serrano A."/>
            <person name="Henrissat B."/>
            <person name="Drula E."/>
            <person name="Hughes K.W."/>
            <person name="Mata J.L."/>
            <person name="Ishikawa N.K."/>
            <person name="Vargas-Isla R."/>
            <person name="Ushijima S."/>
            <person name="Smith C.A."/>
            <person name="Ahrendt S."/>
            <person name="Andreopoulos W."/>
            <person name="He G."/>
            <person name="Labutti K."/>
            <person name="Lipzen A."/>
            <person name="Ng V."/>
            <person name="Riley R."/>
            <person name="Sandor L."/>
            <person name="Barry K."/>
            <person name="Martinez A.T."/>
            <person name="Xiao Y."/>
            <person name="Gibbons J.G."/>
            <person name="Terashima K."/>
            <person name="Grigoriev I.V."/>
            <person name="Hibbett D.S."/>
        </authorList>
    </citation>
    <scope>NUCLEOTIDE SEQUENCE</scope>
    <source>
        <strain evidence="2">RHP3577 ss4</strain>
    </source>
</reference>
<dbReference type="EMBL" id="JANVFT010000033">
    <property type="protein sequence ID" value="KAJ4494335.1"/>
    <property type="molecule type" value="Genomic_DNA"/>
</dbReference>